<sequence length="124" mass="13855">MRQRGREGRLRHAARRNARVMWTESVGAAGAMRDLGTNAVHPSPFWSLLNARLGSAKAQEFSLHPPVAVRRSQSWWEVASGFRLLRFAQADDADDEASSSVFQSKSADARLRKSPSDLMSSSWR</sequence>
<accession>A0A834L047</accession>
<evidence type="ECO:0000256" key="1">
    <source>
        <dbReference type="SAM" id="MobiDB-lite"/>
    </source>
</evidence>
<comment type="caution">
    <text evidence="2">The sequence shown here is derived from an EMBL/GenBank/DDBJ whole genome shotgun (WGS) entry which is preliminary data.</text>
</comment>
<dbReference type="EMBL" id="WKFB01000074">
    <property type="protein sequence ID" value="KAF6737035.1"/>
    <property type="molecule type" value="Genomic_DNA"/>
</dbReference>
<feature type="region of interest" description="Disordered" evidence="1">
    <location>
        <begin position="91"/>
        <end position="124"/>
    </location>
</feature>
<evidence type="ECO:0000313" key="3">
    <source>
        <dbReference type="Proteomes" id="UP000646548"/>
    </source>
</evidence>
<organism evidence="2 3">
    <name type="scientific">Oryzias melastigma</name>
    <name type="common">Marine medaka</name>
    <dbReference type="NCBI Taxonomy" id="30732"/>
    <lineage>
        <taxon>Eukaryota</taxon>
        <taxon>Metazoa</taxon>
        <taxon>Chordata</taxon>
        <taxon>Craniata</taxon>
        <taxon>Vertebrata</taxon>
        <taxon>Euteleostomi</taxon>
        <taxon>Actinopterygii</taxon>
        <taxon>Neopterygii</taxon>
        <taxon>Teleostei</taxon>
        <taxon>Neoteleostei</taxon>
        <taxon>Acanthomorphata</taxon>
        <taxon>Ovalentaria</taxon>
        <taxon>Atherinomorphae</taxon>
        <taxon>Beloniformes</taxon>
        <taxon>Adrianichthyidae</taxon>
        <taxon>Oryziinae</taxon>
        <taxon>Oryzias</taxon>
    </lineage>
</organism>
<name>A0A834L047_ORYME</name>
<protein>
    <submittedName>
        <fullName evidence="2">Uncharacterized protein</fullName>
    </submittedName>
</protein>
<gene>
    <name evidence="2" type="ORF">FQA47_001801</name>
</gene>
<reference evidence="2" key="1">
    <citation type="journal article" name="BMC Genomics">
        <title>Long-read sequencing and de novo genome assembly of marine medaka (Oryzias melastigma).</title>
        <authorList>
            <person name="Liang P."/>
            <person name="Saqib H.S.A."/>
            <person name="Ni X."/>
            <person name="Shen Y."/>
        </authorList>
    </citation>
    <scope>NUCLEOTIDE SEQUENCE</scope>
    <source>
        <strain evidence="2">Bigg-433</strain>
    </source>
</reference>
<dbReference type="AlphaFoldDB" id="A0A834L047"/>
<proteinExistence type="predicted"/>
<dbReference type="Proteomes" id="UP000646548">
    <property type="component" value="Unassembled WGS sequence"/>
</dbReference>
<evidence type="ECO:0000313" key="2">
    <source>
        <dbReference type="EMBL" id="KAF6737035.1"/>
    </source>
</evidence>